<dbReference type="Pfam" id="PF00440">
    <property type="entry name" value="TetR_N"/>
    <property type="match status" value="1"/>
</dbReference>
<feature type="DNA-binding region" description="H-T-H motif" evidence="4">
    <location>
        <begin position="29"/>
        <end position="48"/>
    </location>
</feature>
<organism evidence="6 7">
    <name type="scientific">Streptomyces zaomyceticus</name>
    <dbReference type="NCBI Taxonomy" id="68286"/>
    <lineage>
        <taxon>Bacteria</taxon>
        <taxon>Bacillati</taxon>
        <taxon>Actinomycetota</taxon>
        <taxon>Actinomycetes</taxon>
        <taxon>Kitasatosporales</taxon>
        <taxon>Streptomycetaceae</taxon>
        <taxon>Streptomyces</taxon>
    </lineage>
</organism>
<dbReference type="InterPro" id="IPR001647">
    <property type="entry name" value="HTH_TetR"/>
</dbReference>
<evidence type="ECO:0000256" key="2">
    <source>
        <dbReference type="ARBA" id="ARBA00023125"/>
    </source>
</evidence>
<evidence type="ECO:0000256" key="4">
    <source>
        <dbReference type="PROSITE-ProRule" id="PRU00335"/>
    </source>
</evidence>
<feature type="domain" description="HTH tetR-type" evidence="5">
    <location>
        <begin position="6"/>
        <end position="66"/>
    </location>
</feature>
<keyword evidence="3" id="KW-0804">Transcription</keyword>
<dbReference type="Proteomes" id="UP001622594">
    <property type="component" value="Chromosome"/>
</dbReference>
<evidence type="ECO:0000256" key="1">
    <source>
        <dbReference type="ARBA" id="ARBA00023015"/>
    </source>
</evidence>
<dbReference type="Gene3D" id="1.10.357.10">
    <property type="entry name" value="Tetracycline Repressor, domain 2"/>
    <property type="match status" value="1"/>
</dbReference>
<evidence type="ECO:0000313" key="6">
    <source>
        <dbReference type="EMBL" id="WTR72560.1"/>
    </source>
</evidence>
<dbReference type="SUPFAM" id="SSF48498">
    <property type="entry name" value="Tetracyclin repressor-like, C-terminal domain"/>
    <property type="match status" value="1"/>
</dbReference>
<dbReference type="PRINTS" id="PR00455">
    <property type="entry name" value="HTHTETR"/>
</dbReference>
<reference evidence="6 7" key="1">
    <citation type="submission" date="2022-10" db="EMBL/GenBank/DDBJ databases">
        <title>The complete genomes of actinobacterial strains from the NBC collection.</title>
        <authorList>
            <person name="Joergensen T.S."/>
            <person name="Alvarez Arevalo M."/>
            <person name="Sterndorff E.B."/>
            <person name="Faurdal D."/>
            <person name="Vuksanovic O."/>
            <person name="Mourched A.-S."/>
            <person name="Charusanti P."/>
            <person name="Shaw S."/>
            <person name="Blin K."/>
            <person name="Weber T."/>
        </authorList>
    </citation>
    <scope>NUCLEOTIDE SEQUENCE [LARGE SCALE GENOMIC DNA]</scope>
    <source>
        <strain evidence="6 7">NBC_00123</strain>
    </source>
</reference>
<sequence>MARTKEFDPDAALRAALELFWARGYEATTMSDLVEHLGVGRASVYATFGNKHELYLKAMDRYLETRDPRMVEELSAPGPALPAVRALVRRFAAEASTEGERLNGCFVTNSAAELGPHDTAVARRVELSWEQVETLLYAALTRARAGGELPAGRDPRALARMLLVLLQGIRVVGKASSDPARVRDAAEQALSLLDH</sequence>
<dbReference type="RefSeq" id="WP_327161871.1">
    <property type="nucleotide sequence ID" value="NZ_CP108062.1"/>
</dbReference>
<gene>
    <name evidence="6" type="ORF">OG814_26410</name>
</gene>
<dbReference type="EMBL" id="CP108188">
    <property type="protein sequence ID" value="WTR72560.1"/>
    <property type="molecule type" value="Genomic_DNA"/>
</dbReference>
<dbReference type="Pfam" id="PF16925">
    <property type="entry name" value="TetR_C_13"/>
    <property type="match status" value="1"/>
</dbReference>
<name>A0ABZ1LEV8_9ACTN</name>
<dbReference type="InterPro" id="IPR009057">
    <property type="entry name" value="Homeodomain-like_sf"/>
</dbReference>
<dbReference type="InterPro" id="IPR036271">
    <property type="entry name" value="Tet_transcr_reg_TetR-rel_C_sf"/>
</dbReference>
<dbReference type="PANTHER" id="PTHR47506:SF1">
    <property type="entry name" value="HTH-TYPE TRANSCRIPTIONAL REGULATOR YJDC"/>
    <property type="match status" value="1"/>
</dbReference>
<dbReference type="SUPFAM" id="SSF46689">
    <property type="entry name" value="Homeodomain-like"/>
    <property type="match status" value="1"/>
</dbReference>
<keyword evidence="2 4" id="KW-0238">DNA-binding</keyword>
<accession>A0ABZ1LEV8</accession>
<dbReference type="PROSITE" id="PS50977">
    <property type="entry name" value="HTH_TETR_2"/>
    <property type="match status" value="1"/>
</dbReference>
<evidence type="ECO:0000313" key="7">
    <source>
        <dbReference type="Proteomes" id="UP001622594"/>
    </source>
</evidence>
<keyword evidence="7" id="KW-1185">Reference proteome</keyword>
<evidence type="ECO:0000256" key="3">
    <source>
        <dbReference type="ARBA" id="ARBA00023163"/>
    </source>
</evidence>
<dbReference type="InterPro" id="IPR011075">
    <property type="entry name" value="TetR_C"/>
</dbReference>
<evidence type="ECO:0000259" key="5">
    <source>
        <dbReference type="PROSITE" id="PS50977"/>
    </source>
</evidence>
<keyword evidence="1" id="KW-0805">Transcription regulation</keyword>
<proteinExistence type="predicted"/>
<protein>
    <submittedName>
        <fullName evidence="6">TetR/AcrR family transcriptional regulator</fullName>
    </submittedName>
</protein>
<dbReference type="PANTHER" id="PTHR47506">
    <property type="entry name" value="TRANSCRIPTIONAL REGULATORY PROTEIN"/>
    <property type="match status" value="1"/>
</dbReference>
<dbReference type="Gene3D" id="1.10.10.60">
    <property type="entry name" value="Homeodomain-like"/>
    <property type="match status" value="1"/>
</dbReference>